<dbReference type="GO" id="GO:0005524">
    <property type="term" value="F:ATP binding"/>
    <property type="evidence" value="ECO:0007669"/>
    <property type="project" value="UniProtKB-KW"/>
</dbReference>
<feature type="domain" description="Zeta toxin" evidence="3">
    <location>
        <begin position="63"/>
        <end position="168"/>
    </location>
</feature>
<accession>A0A1I0R7G1</accession>
<dbReference type="Proteomes" id="UP000199310">
    <property type="component" value="Unassembled WGS sequence"/>
</dbReference>
<gene>
    <name evidence="4" type="ORF">SAMN04488122_2342</name>
</gene>
<dbReference type="PANTHER" id="PTHR39206">
    <property type="entry name" value="SLL8004 PROTEIN"/>
    <property type="match status" value="1"/>
</dbReference>
<evidence type="ECO:0000313" key="4">
    <source>
        <dbReference type="EMBL" id="SEW36027.1"/>
    </source>
</evidence>
<name>A0A1I0R7G1_9BACT</name>
<organism evidence="4 5">
    <name type="scientific">Chitinophaga arvensicola</name>
    <dbReference type="NCBI Taxonomy" id="29529"/>
    <lineage>
        <taxon>Bacteria</taxon>
        <taxon>Pseudomonadati</taxon>
        <taxon>Bacteroidota</taxon>
        <taxon>Chitinophagia</taxon>
        <taxon>Chitinophagales</taxon>
        <taxon>Chitinophagaceae</taxon>
        <taxon>Chitinophaga</taxon>
    </lineage>
</organism>
<evidence type="ECO:0000256" key="2">
    <source>
        <dbReference type="ARBA" id="ARBA00022840"/>
    </source>
</evidence>
<protein>
    <submittedName>
        <fullName evidence="4">Predicted ABC-type ATPase</fullName>
    </submittedName>
</protein>
<keyword evidence="5" id="KW-1185">Reference proteome</keyword>
<dbReference type="InterPro" id="IPR027417">
    <property type="entry name" value="P-loop_NTPase"/>
</dbReference>
<dbReference type="Gene3D" id="3.40.50.300">
    <property type="entry name" value="P-loop containing nucleotide triphosphate hydrolases"/>
    <property type="match status" value="1"/>
</dbReference>
<dbReference type="GO" id="GO:0016301">
    <property type="term" value="F:kinase activity"/>
    <property type="evidence" value="ECO:0007669"/>
    <property type="project" value="InterPro"/>
</dbReference>
<dbReference type="InterPro" id="IPR010488">
    <property type="entry name" value="Zeta_toxin_domain"/>
</dbReference>
<dbReference type="EMBL" id="FOJG01000001">
    <property type="protein sequence ID" value="SEW36027.1"/>
    <property type="molecule type" value="Genomic_DNA"/>
</dbReference>
<keyword evidence="2" id="KW-0067">ATP-binding</keyword>
<evidence type="ECO:0000313" key="5">
    <source>
        <dbReference type="Proteomes" id="UP000199310"/>
    </source>
</evidence>
<dbReference type="PANTHER" id="PTHR39206:SF1">
    <property type="entry name" value="SLL8004 PROTEIN"/>
    <property type="match status" value="1"/>
</dbReference>
<proteinExistence type="predicted"/>
<dbReference type="STRING" id="29529.SAMN04488122_2342"/>
<dbReference type="Pfam" id="PF06414">
    <property type="entry name" value="Zeta_toxin"/>
    <property type="match status" value="1"/>
</dbReference>
<reference evidence="5" key="1">
    <citation type="submission" date="2016-10" db="EMBL/GenBank/DDBJ databases">
        <authorList>
            <person name="Varghese N."/>
            <person name="Submissions S."/>
        </authorList>
    </citation>
    <scope>NUCLEOTIDE SEQUENCE [LARGE SCALE GENOMIC DNA]</scope>
    <source>
        <strain evidence="5">DSM 3695</strain>
    </source>
</reference>
<sequence length="257" mass="28814">MMIFTTSLRMPNLYIIAGCNGAGKTTASFTLLPGILDCKEFVNADIIAAGLSPFNPGSMALPAGRLMLKRIKELMQAKVDFAFETTLATRSYVSLIEKAKAIGYTVSLLFFWLDSPEMAQQRVSQRVQQGGHHIPHEVIRRRYSRGLHNLMHLYTSLCDHWMIVDNRNTQPREIMLGTGEHTGDVWEALPQHADTQLWKTTQDHALGTLSRKIMHGLKIAMQQLVETNAARNQQLVIGDQEGHISRIAASDLLHTVR</sequence>
<dbReference type="AlphaFoldDB" id="A0A1I0R7G1"/>
<keyword evidence="1" id="KW-0547">Nucleotide-binding</keyword>
<evidence type="ECO:0000256" key="1">
    <source>
        <dbReference type="ARBA" id="ARBA00022741"/>
    </source>
</evidence>
<dbReference type="SUPFAM" id="SSF52540">
    <property type="entry name" value="P-loop containing nucleoside triphosphate hydrolases"/>
    <property type="match status" value="1"/>
</dbReference>
<evidence type="ECO:0000259" key="3">
    <source>
        <dbReference type="Pfam" id="PF06414"/>
    </source>
</evidence>